<evidence type="ECO:0000259" key="1">
    <source>
        <dbReference type="PROSITE" id="PS51819"/>
    </source>
</evidence>
<dbReference type="CDD" id="cd07247">
    <property type="entry name" value="SgaA_N_like"/>
    <property type="match status" value="1"/>
</dbReference>
<evidence type="ECO:0000313" key="3">
    <source>
        <dbReference type="Proteomes" id="UP000289718"/>
    </source>
</evidence>
<dbReference type="Gene3D" id="3.10.180.10">
    <property type="entry name" value="2,3-Dihydroxybiphenyl 1,2-Dioxygenase, domain 1"/>
    <property type="match status" value="1"/>
</dbReference>
<comment type="caution">
    <text evidence="2">The sequence shown here is derived from an EMBL/GenBank/DDBJ whole genome shotgun (WGS) entry which is preliminary data.</text>
</comment>
<dbReference type="InterPro" id="IPR037523">
    <property type="entry name" value="VOC_core"/>
</dbReference>
<name>A0A4V1M1B4_9BACT</name>
<dbReference type="EMBL" id="NXIE01000002">
    <property type="protein sequence ID" value="RXK13074.1"/>
    <property type="molecule type" value="Genomic_DNA"/>
</dbReference>
<dbReference type="RefSeq" id="WP_129060892.1">
    <property type="nucleotide sequence ID" value="NZ_NXIE01000002.1"/>
</dbReference>
<dbReference type="Proteomes" id="UP000289718">
    <property type="component" value="Unassembled WGS sequence"/>
</dbReference>
<gene>
    <name evidence="2" type="ORF">CP965_04525</name>
</gene>
<dbReference type="PROSITE" id="PS51819">
    <property type="entry name" value="VOC"/>
    <property type="match status" value="1"/>
</dbReference>
<reference evidence="2 3" key="1">
    <citation type="submission" date="2017-09" db="EMBL/GenBank/DDBJ databases">
        <title>Genomics of the genus Arcobacter.</title>
        <authorList>
            <person name="Perez-Cataluna A."/>
            <person name="Figueras M.J."/>
            <person name="Salas-Masso N."/>
        </authorList>
    </citation>
    <scope>NUCLEOTIDE SEQUENCE [LARGE SCALE GENOMIC DNA]</scope>
    <source>
        <strain evidence="2 3">F156-34</strain>
    </source>
</reference>
<dbReference type="PANTHER" id="PTHR33993:SF1">
    <property type="entry name" value="GLYOXALASE FAMILY PROTEIN"/>
    <property type="match status" value="1"/>
</dbReference>
<accession>A0A4V1M1B4</accession>
<protein>
    <submittedName>
        <fullName evidence="2">Glyoxalase</fullName>
    </submittedName>
</protein>
<dbReference type="AlphaFoldDB" id="A0A4V1M1B4"/>
<dbReference type="InterPro" id="IPR004360">
    <property type="entry name" value="Glyas_Fos-R_dOase_dom"/>
</dbReference>
<feature type="domain" description="VOC" evidence="1">
    <location>
        <begin position="6"/>
        <end position="116"/>
    </location>
</feature>
<dbReference type="PANTHER" id="PTHR33993">
    <property type="entry name" value="GLYOXALASE-RELATED"/>
    <property type="match status" value="1"/>
</dbReference>
<keyword evidence="3" id="KW-1185">Reference proteome</keyword>
<sequence>MNIHEKINYIELPAKNLQITKDFFTKVFDWAFMDFGDEYIAFSDEGIDGGFYKSDLSMSTAEGSALIIFYSNDLKATQSKIENAGGSIVKAIFHFPGGYRFHFSDPSGNEFAVWSDKGV</sequence>
<dbReference type="OrthoDB" id="9792323at2"/>
<dbReference type="InterPro" id="IPR052164">
    <property type="entry name" value="Anthracycline_SecMetBiosynth"/>
</dbReference>
<organism evidence="2 3">
    <name type="scientific">Halarcobacter mediterraneus</name>
    <dbReference type="NCBI Taxonomy" id="2023153"/>
    <lineage>
        <taxon>Bacteria</taxon>
        <taxon>Pseudomonadati</taxon>
        <taxon>Campylobacterota</taxon>
        <taxon>Epsilonproteobacteria</taxon>
        <taxon>Campylobacterales</taxon>
        <taxon>Arcobacteraceae</taxon>
        <taxon>Halarcobacter</taxon>
    </lineage>
</organism>
<dbReference type="SUPFAM" id="SSF54593">
    <property type="entry name" value="Glyoxalase/Bleomycin resistance protein/Dihydroxybiphenyl dioxygenase"/>
    <property type="match status" value="1"/>
</dbReference>
<proteinExistence type="predicted"/>
<dbReference type="InterPro" id="IPR029068">
    <property type="entry name" value="Glyas_Bleomycin-R_OHBP_Dase"/>
</dbReference>
<evidence type="ECO:0000313" key="2">
    <source>
        <dbReference type="EMBL" id="RXK13074.1"/>
    </source>
</evidence>
<dbReference type="Pfam" id="PF00903">
    <property type="entry name" value="Glyoxalase"/>
    <property type="match status" value="1"/>
</dbReference>